<dbReference type="Proteomes" id="UP000288725">
    <property type="component" value="Chromosome 4"/>
</dbReference>
<dbReference type="AlphaFoldDB" id="A0A444S7E0"/>
<gene>
    <name evidence="2" type="ORF">VDGE_05643</name>
</gene>
<sequence length="303" mass="33663">MRGQLRKINPVDSIPHKLEEYIGALERHLLARDDGVEAQQQAKDLLYNWNYLRGDGGQAWHASGAEENGNGGNKDRPIAPPAVLDKQNHTKDKEDEQDEENNNENDTEKDKKNGGLLDKHKREELLRELHQLSFLSAPLAGLAAHLSTVQQGNHIKPNLRHGGTGEVVPIKEAERKDGGFETPQLRSIDIETDNTPFGKSMKASTTGEPLFKPATHGQFRLTRLDIIDKFGQAIHAIDPRLSRNPQKVWPCIGEWLAPQLRGDGTAREPNVVERDEGLTRKVPSHEDGGNGDDNMSTMLSGKD</sequence>
<feature type="compositionally biased region" description="Basic and acidic residues" evidence="1">
    <location>
        <begin position="106"/>
        <end position="117"/>
    </location>
</feature>
<comment type="caution">
    <text evidence="2">The sequence shown here is derived from an EMBL/GenBank/DDBJ whole genome shotgun (WGS) entry which is preliminary data.</text>
</comment>
<feature type="region of interest" description="Disordered" evidence="1">
    <location>
        <begin position="60"/>
        <end position="117"/>
    </location>
</feature>
<proteinExistence type="predicted"/>
<evidence type="ECO:0000313" key="3">
    <source>
        <dbReference type="Proteomes" id="UP000288725"/>
    </source>
</evidence>
<feature type="region of interest" description="Disordered" evidence="1">
    <location>
        <begin position="260"/>
        <end position="303"/>
    </location>
</feature>
<feature type="compositionally biased region" description="Polar residues" evidence="1">
    <location>
        <begin position="293"/>
        <end position="303"/>
    </location>
</feature>
<protein>
    <submittedName>
        <fullName evidence="2">Uncharacterized protein</fullName>
    </submittedName>
</protein>
<feature type="compositionally biased region" description="Basic and acidic residues" evidence="1">
    <location>
        <begin position="264"/>
        <end position="288"/>
    </location>
</feature>
<name>A0A444S7E0_VERDA</name>
<organism evidence="2 3">
    <name type="scientific">Verticillium dahliae</name>
    <name type="common">Verticillium wilt</name>
    <dbReference type="NCBI Taxonomy" id="27337"/>
    <lineage>
        <taxon>Eukaryota</taxon>
        <taxon>Fungi</taxon>
        <taxon>Dikarya</taxon>
        <taxon>Ascomycota</taxon>
        <taxon>Pezizomycotina</taxon>
        <taxon>Sordariomycetes</taxon>
        <taxon>Hypocreomycetidae</taxon>
        <taxon>Glomerellales</taxon>
        <taxon>Plectosphaerellaceae</taxon>
        <taxon>Verticillium</taxon>
    </lineage>
</organism>
<evidence type="ECO:0000256" key="1">
    <source>
        <dbReference type="SAM" id="MobiDB-lite"/>
    </source>
</evidence>
<feature type="compositionally biased region" description="Acidic residues" evidence="1">
    <location>
        <begin position="95"/>
        <end position="105"/>
    </location>
</feature>
<accession>A0A444S7E0</accession>
<evidence type="ECO:0000313" key="2">
    <source>
        <dbReference type="EMBL" id="RXG49313.1"/>
    </source>
</evidence>
<reference evidence="2 3" key="1">
    <citation type="submission" date="2018-12" db="EMBL/GenBank/DDBJ databases">
        <title>Genome of Verticillium dahliae isolate Getta Getta.</title>
        <authorList>
            <person name="Gardiner D.M."/>
        </authorList>
    </citation>
    <scope>NUCLEOTIDE SEQUENCE [LARGE SCALE GENOMIC DNA]</scope>
    <source>
        <strain evidence="2 3">Getta Getta</strain>
    </source>
</reference>
<dbReference type="EMBL" id="RSDZ01000014">
    <property type="protein sequence ID" value="RXG49313.1"/>
    <property type="molecule type" value="Genomic_DNA"/>
</dbReference>